<keyword evidence="2" id="KW-1185">Reference proteome</keyword>
<dbReference type="EMBL" id="CALNXJ010000027">
    <property type="protein sequence ID" value="CAH3133078.1"/>
    <property type="molecule type" value="Genomic_DNA"/>
</dbReference>
<dbReference type="AlphaFoldDB" id="A0AAU9X1E1"/>
<sequence>MVVKKCSELGSHLDVGKLCQICRKYDTLYDRLKRDWVKKYLIVDKVDIDKSGDEQQHEHKASSNSSDLQLSWALHKPRSEAVHFTCEVKQYWTAKFDLGERTGIKADPRKVATCMRVARNPDSSWMFERKDWPTKTQVQGFF</sequence>
<accession>A0AAU9X1E1</accession>
<dbReference type="Proteomes" id="UP001159428">
    <property type="component" value="Unassembled WGS sequence"/>
</dbReference>
<gene>
    <name evidence="1" type="ORF">PMEA_00015366</name>
</gene>
<evidence type="ECO:0000313" key="2">
    <source>
        <dbReference type="Proteomes" id="UP001159428"/>
    </source>
</evidence>
<proteinExistence type="predicted"/>
<name>A0AAU9X1E1_9CNID</name>
<organism evidence="1 2">
    <name type="scientific">Pocillopora meandrina</name>
    <dbReference type="NCBI Taxonomy" id="46732"/>
    <lineage>
        <taxon>Eukaryota</taxon>
        <taxon>Metazoa</taxon>
        <taxon>Cnidaria</taxon>
        <taxon>Anthozoa</taxon>
        <taxon>Hexacorallia</taxon>
        <taxon>Scleractinia</taxon>
        <taxon>Astrocoeniina</taxon>
        <taxon>Pocilloporidae</taxon>
        <taxon>Pocillopora</taxon>
    </lineage>
</organism>
<reference evidence="1 2" key="1">
    <citation type="submission" date="2022-05" db="EMBL/GenBank/DDBJ databases">
        <authorList>
            <consortium name="Genoscope - CEA"/>
            <person name="William W."/>
        </authorList>
    </citation>
    <scope>NUCLEOTIDE SEQUENCE [LARGE SCALE GENOMIC DNA]</scope>
</reference>
<comment type="caution">
    <text evidence="1">The sequence shown here is derived from an EMBL/GenBank/DDBJ whole genome shotgun (WGS) entry which is preliminary data.</text>
</comment>
<evidence type="ECO:0000313" key="1">
    <source>
        <dbReference type="EMBL" id="CAH3133078.1"/>
    </source>
</evidence>
<protein>
    <submittedName>
        <fullName evidence="1">Uncharacterized protein</fullName>
    </submittedName>
</protein>